<dbReference type="GO" id="GO:0031625">
    <property type="term" value="F:ubiquitin protein ligase binding"/>
    <property type="evidence" value="ECO:0007669"/>
    <property type="project" value="InterPro"/>
</dbReference>
<reference evidence="7" key="1">
    <citation type="submission" date="2022-07" db="EMBL/GenBank/DDBJ databases">
        <title>Phylogenomic reconstructions and comparative analyses of Kickxellomycotina fungi.</title>
        <authorList>
            <person name="Reynolds N.K."/>
            <person name="Stajich J.E."/>
            <person name="Barry K."/>
            <person name="Grigoriev I.V."/>
            <person name="Crous P."/>
            <person name="Smith M.E."/>
        </authorList>
    </citation>
    <scope>NUCLEOTIDE SEQUENCE</scope>
    <source>
        <strain evidence="7">NBRC 100468</strain>
    </source>
</reference>
<comment type="similarity">
    <text evidence="1 4 5">Belongs to the cullin family.</text>
</comment>
<dbReference type="Gene3D" id="1.10.10.10">
    <property type="entry name" value="Winged helix-like DNA-binding domain superfamily/Winged helix DNA-binding domain"/>
    <property type="match status" value="1"/>
</dbReference>
<dbReference type="InterPro" id="IPR016158">
    <property type="entry name" value="Cullin_homology"/>
</dbReference>
<feature type="domain" description="Cullin family profile" evidence="6">
    <location>
        <begin position="423"/>
        <end position="683"/>
    </location>
</feature>
<dbReference type="Gene3D" id="3.30.230.130">
    <property type="entry name" value="Cullin, Chain C, Domain 2"/>
    <property type="match status" value="1"/>
</dbReference>
<dbReference type="FunFam" id="1.10.10.10:FF:000014">
    <property type="entry name" value="Cullin 1"/>
    <property type="match status" value="1"/>
</dbReference>
<evidence type="ECO:0000313" key="7">
    <source>
        <dbReference type="EMBL" id="KAJ1919765.1"/>
    </source>
</evidence>
<dbReference type="InterPro" id="IPR001373">
    <property type="entry name" value="Cullin_N"/>
</dbReference>
<evidence type="ECO:0000256" key="2">
    <source>
        <dbReference type="ARBA" id="ARBA00022499"/>
    </source>
</evidence>
<evidence type="ECO:0000256" key="3">
    <source>
        <dbReference type="ARBA" id="ARBA00022843"/>
    </source>
</evidence>
<dbReference type="FunFam" id="1.20.1310.10:FF:000002">
    <property type="entry name" value="cullin-3 isoform X1"/>
    <property type="match status" value="1"/>
</dbReference>
<dbReference type="GO" id="GO:0006511">
    <property type="term" value="P:ubiquitin-dependent protein catabolic process"/>
    <property type="evidence" value="ECO:0007669"/>
    <property type="project" value="InterPro"/>
</dbReference>
<dbReference type="InterPro" id="IPR036388">
    <property type="entry name" value="WH-like_DNA-bd_sf"/>
</dbReference>
<proteinExistence type="inferred from homology"/>
<dbReference type="InterPro" id="IPR019559">
    <property type="entry name" value="Cullin_neddylation_domain"/>
</dbReference>
<dbReference type="Pfam" id="PF00888">
    <property type="entry name" value="Cullin"/>
    <property type="match status" value="1"/>
</dbReference>
<name>A0A9W8A2S5_9FUNG</name>
<accession>A0A9W8A2S5</accession>
<dbReference type="SMART" id="SM00182">
    <property type="entry name" value="CULLIN"/>
    <property type="match status" value="1"/>
</dbReference>
<evidence type="ECO:0000256" key="5">
    <source>
        <dbReference type="RuleBase" id="RU003829"/>
    </source>
</evidence>
<evidence type="ECO:0000256" key="1">
    <source>
        <dbReference type="ARBA" id="ARBA00006019"/>
    </source>
</evidence>
<dbReference type="OrthoDB" id="27073at2759"/>
<dbReference type="Proteomes" id="UP001150538">
    <property type="component" value="Unassembled WGS sequence"/>
</dbReference>
<organism evidence="7 8">
    <name type="scientific">Mycoemilia scoparia</name>
    <dbReference type="NCBI Taxonomy" id="417184"/>
    <lineage>
        <taxon>Eukaryota</taxon>
        <taxon>Fungi</taxon>
        <taxon>Fungi incertae sedis</taxon>
        <taxon>Zoopagomycota</taxon>
        <taxon>Kickxellomycotina</taxon>
        <taxon>Kickxellomycetes</taxon>
        <taxon>Kickxellales</taxon>
        <taxon>Kickxellaceae</taxon>
        <taxon>Mycoemilia</taxon>
    </lineage>
</organism>
<dbReference type="SUPFAM" id="SSF74788">
    <property type="entry name" value="Cullin repeat-like"/>
    <property type="match status" value="1"/>
</dbReference>
<dbReference type="EMBL" id="JANBPU010000022">
    <property type="protein sequence ID" value="KAJ1919765.1"/>
    <property type="molecule type" value="Genomic_DNA"/>
</dbReference>
<dbReference type="InterPro" id="IPR045093">
    <property type="entry name" value="Cullin"/>
</dbReference>
<dbReference type="InterPro" id="IPR036317">
    <property type="entry name" value="Cullin_homology_sf"/>
</dbReference>
<evidence type="ECO:0000259" key="6">
    <source>
        <dbReference type="PROSITE" id="PS50069"/>
    </source>
</evidence>
<dbReference type="Gene3D" id="1.20.1310.10">
    <property type="entry name" value="Cullin Repeats"/>
    <property type="match status" value="4"/>
</dbReference>
<keyword evidence="8" id="KW-1185">Reference proteome</keyword>
<dbReference type="PROSITE" id="PS01256">
    <property type="entry name" value="CULLIN_1"/>
    <property type="match status" value="1"/>
</dbReference>
<comment type="caution">
    <text evidence="7">The sequence shown here is derived from an EMBL/GenBank/DDBJ whole genome shotgun (WGS) entry which is preliminary data.</text>
</comment>
<sequence length="815" mass="93040">MIQPTKKGGIRIRPAKRLSSDKGKTELFDKLASAIRLIYQHNASKLSFEQLYTCAYKLVQNGWGEYLYNGLRKAISEEVKNAATKNILGPKNDACIRTDPIASIEFLKALRQLWGDHVMSMLVIKDILIYVDRQYVKNAEVPLVYDMGLGIFRDEIITNKDWDVTSLLQRIILDMVKSDRGDEEIDRGLLRAIVDMLQELTDNISFSKRDLYQASIEPSILDATKMYYQNKAKMWIASLSTASYINKIQESLQKEDVIANSYLSSDTSVQLRKIVLEETIKAYDNQILILQGNGLNALIDSDEYIIISTVYSTYSECGDSIDCLRRVIKEHITLNGSKINATNDEILAASSAPKSGGDSNKSSNAQTRLTLGTKAAIALKWSQKTLDMYSKYMKLHKNALKSDQAFQLVINKAFSEFIDANPRSAEFISLYIDDCLKKGPKEVTGNELDKTIDGIITLAKLLKSRDLFEHYYAQHLSKRLLFGKSSSKETELSAISKIKSFSEPQFIKKLETMFKDVTISAELTQDFSSYLKQQSEAVDSFPLVPSILTNTIWPIPKPKGLDTPEINKDESQNGAETLTKNEVQLPEQFKRAVDAFAEFYKTRFSGRQLSWYYHMGTVEIRTRFKTRIHELTVSTYQAFILTLYSEMNHDDSDEQANSLSFEEIQTKLNIPEPELIRQLQSLACGKYKILIKEPKSKQVSTTDKFKFNINFTANMTRIKVPLILASARVETETERKETNTKVAQERKHLVDAAIVRIMKSRKTQDHYGLVMETIEQLKSRFTPTPKEIKRHIENLIERDYLERLPGELSKYQYVA</sequence>
<evidence type="ECO:0000313" key="8">
    <source>
        <dbReference type="Proteomes" id="UP001150538"/>
    </source>
</evidence>
<dbReference type="SUPFAM" id="SSF46785">
    <property type="entry name" value="Winged helix' DNA-binding domain"/>
    <property type="match status" value="1"/>
</dbReference>
<dbReference type="InterPro" id="IPR016159">
    <property type="entry name" value="Cullin_repeat-like_dom_sf"/>
</dbReference>
<dbReference type="PANTHER" id="PTHR11932">
    <property type="entry name" value="CULLIN"/>
    <property type="match status" value="1"/>
</dbReference>
<dbReference type="GO" id="GO:0031461">
    <property type="term" value="C:cullin-RING ubiquitin ligase complex"/>
    <property type="evidence" value="ECO:0007669"/>
    <property type="project" value="InterPro"/>
</dbReference>
<dbReference type="InterPro" id="IPR059120">
    <property type="entry name" value="Cullin-like_AB"/>
</dbReference>
<dbReference type="Pfam" id="PF10557">
    <property type="entry name" value="Cullin_Nedd8"/>
    <property type="match status" value="1"/>
</dbReference>
<dbReference type="PROSITE" id="PS50069">
    <property type="entry name" value="CULLIN_2"/>
    <property type="match status" value="1"/>
</dbReference>
<dbReference type="AlphaFoldDB" id="A0A9W8A2S5"/>
<dbReference type="InterPro" id="IPR016157">
    <property type="entry name" value="Cullin_CS"/>
</dbReference>
<dbReference type="InterPro" id="IPR036390">
    <property type="entry name" value="WH_DNA-bd_sf"/>
</dbReference>
<dbReference type="SUPFAM" id="SSF75632">
    <property type="entry name" value="Cullin homology domain"/>
    <property type="match status" value="1"/>
</dbReference>
<dbReference type="Pfam" id="PF26557">
    <property type="entry name" value="Cullin_AB"/>
    <property type="match status" value="1"/>
</dbReference>
<keyword evidence="3" id="KW-0832">Ubl conjugation</keyword>
<protein>
    <recommendedName>
        <fullName evidence="6">Cullin family profile domain-containing protein</fullName>
    </recommendedName>
</protein>
<evidence type="ECO:0000256" key="4">
    <source>
        <dbReference type="PROSITE-ProRule" id="PRU00330"/>
    </source>
</evidence>
<dbReference type="SMART" id="SM00884">
    <property type="entry name" value="Cullin_Nedd8"/>
    <property type="match status" value="1"/>
</dbReference>
<gene>
    <name evidence="7" type="ORF">H4219_001795</name>
</gene>
<keyword evidence="2" id="KW-1017">Isopeptide bond</keyword>